<sequence length="63" mass="6680">ASLPPLTSPAHTIDPASIPRGNLILSGVRPINPTQALLLNKLIFTSRSIGLVSEAVKTGRHDR</sequence>
<organism evidence="1 2">
    <name type="scientific">Nesidiocoris tenuis</name>
    <dbReference type="NCBI Taxonomy" id="355587"/>
    <lineage>
        <taxon>Eukaryota</taxon>
        <taxon>Metazoa</taxon>
        <taxon>Ecdysozoa</taxon>
        <taxon>Arthropoda</taxon>
        <taxon>Hexapoda</taxon>
        <taxon>Insecta</taxon>
        <taxon>Pterygota</taxon>
        <taxon>Neoptera</taxon>
        <taxon>Paraneoptera</taxon>
        <taxon>Hemiptera</taxon>
        <taxon>Heteroptera</taxon>
        <taxon>Panheteroptera</taxon>
        <taxon>Cimicomorpha</taxon>
        <taxon>Miridae</taxon>
        <taxon>Dicyphina</taxon>
        <taxon>Nesidiocoris</taxon>
    </lineage>
</organism>
<accession>A0A6H5FVJ8</accession>
<dbReference type="Proteomes" id="UP000479000">
    <property type="component" value="Unassembled WGS sequence"/>
</dbReference>
<feature type="non-terminal residue" evidence="1">
    <location>
        <position position="1"/>
    </location>
</feature>
<dbReference type="EMBL" id="CADCXU010000922">
    <property type="protein sequence ID" value="CAA9993632.1"/>
    <property type="molecule type" value="Genomic_DNA"/>
</dbReference>
<proteinExistence type="predicted"/>
<evidence type="ECO:0000313" key="2">
    <source>
        <dbReference type="Proteomes" id="UP000479000"/>
    </source>
</evidence>
<reference evidence="1 2" key="1">
    <citation type="submission" date="2020-02" db="EMBL/GenBank/DDBJ databases">
        <authorList>
            <person name="Ferguson B K."/>
        </authorList>
    </citation>
    <scope>NUCLEOTIDE SEQUENCE [LARGE SCALE GENOMIC DNA]</scope>
</reference>
<dbReference type="AlphaFoldDB" id="A0A6H5FVJ8"/>
<protein>
    <submittedName>
        <fullName evidence="1">Uncharacterized protein</fullName>
    </submittedName>
</protein>
<name>A0A6H5FVJ8_9HEMI</name>
<evidence type="ECO:0000313" key="1">
    <source>
        <dbReference type="EMBL" id="CAA9993632.1"/>
    </source>
</evidence>
<keyword evidence="2" id="KW-1185">Reference proteome</keyword>
<gene>
    <name evidence="1" type="ORF">NTEN_LOCUS540</name>
</gene>